<dbReference type="Proteomes" id="UP000253370">
    <property type="component" value="Unassembled WGS sequence"/>
</dbReference>
<gene>
    <name evidence="7" type="ORF">DRV85_06640</name>
</gene>
<dbReference type="EMBL" id="QNTQ01000006">
    <property type="protein sequence ID" value="RBI85415.1"/>
    <property type="molecule type" value="Genomic_DNA"/>
</dbReference>
<keyword evidence="8" id="KW-1185">Reference proteome</keyword>
<keyword evidence="2" id="KW-0805">Transcription regulation</keyword>
<comment type="similarity">
    <text evidence="1">Belongs to the LysR transcriptional regulatory family.</text>
</comment>
<reference evidence="7 8" key="1">
    <citation type="submission" date="2018-07" db="EMBL/GenBank/DDBJ databases">
        <title>Rhodosalinus sp. strain E84T genomic sequence and assembly.</title>
        <authorList>
            <person name="Liu Z.-W."/>
            <person name="Lu D.-C."/>
        </authorList>
    </citation>
    <scope>NUCLEOTIDE SEQUENCE [LARGE SCALE GENOMIC DNA]</scope>
    <source>
        <strain evidence="7 8">E84</strain>
    </source>
</reference>
<dbReference type="SUPFAM" id="SSF53850">
    <property type="entry name" value="Periplasmic binding protein-like II"/>
    <property type="match status" value="1"/>
</dbReference>
<comment type="caution">
    <text evidence="7">The sequence shown here is derived from an EMBL/GenBank/DDBJ whole genome shotgun (WGS) entry which is preliminary data.</text>
</comment>
<keyword evidence="3" id="KW-0238">DNA-binding</keyword>
<accession>A0A365U8U0</accession>
<keyword evidence="4" id="KW-0804">Transcription</keyword>
<dbReference type="Pfam" id="PF03466">
    <property type="entry name" value="LysR_substrate"/>
    <property type="match status" value="1"/>
</dbReference>
<dbReference type="SUPFAM" id="SSF46785">
    <property type="entry name" value="Winged helix' DNA-binding domain"/>
    <property type="match status" value="1"/>
</dbReference>
<proteinExistence type="inferred from homology"/>
<dbReference type="GO" id="GO:0006351">
    <property type="term" value="P:DNA-templated transcription"/>
    <property type="evidence" value="ECO:0007669"/>
    <property type="project" value="TreeGrafter"/>
</dbReference>
<organism evidence="7 8">
    <name type="scientific">Rhodosalinus halophilus</name>
    <dbReference type="NCBI Taxonomy" id="2259333"/>
    <lineage>
        <taxon>Bacteria</taxon>
        <taxon>Pseudomonadati</taxon>
        <taxon>Pseudomonadota</taxon>
        <taxon>Alphaproteobacteria</taxon>
        <taxon>Rhodobacterales</taxon>
        <taxon>Paracoccaceae</taxon>
        <taxon>Rhodosalinus</taxon>
    </lineage>
</organism>
<dbReference type="InterPro" id="IPR005119">
    <property type="entry name" value="LysR_subst-bd"/>
</dbReference>
<dbReference type="GO" id="GO:0043565">
    <property type="term" value="F:sequence-specific DNA binding"/>
    <property type="evidence" value="ECO:0007669"/>
    <property type="project" value="TreeGrafter"/>
</dbReference>
<dbReference type="AlphaFoldDB" id="A0A365U8U0"/>
<name>A0A365U8U0_9RHOB</name>
<keyword evidence="5" id="KW-0732">Signal</keyword>
<feature type="domain" description="HTH lysR-type" evidence="6">
    <location>
        <begin position="7"/>
        <end position="64"/>
    </location>
</feature>
<dbReference type="Gene3D" id="3.40.190.10">
    <property type="entry name" value="Periplasmic binding protein-like II"/>
    <property type="match status" value="2"/>
</dbReference>
<evidence type="ECO:0000259" key="6">
    <source>
        <dbReference type="PROSITE" id="PS50931"/>
    </source>
</evidence>
<dbReference type="InterPro" id="IPR036390">
    <property type="entry name" value="WH_DNA-bd_sf"/>
</dbReference>
<dbReference type="PRINTS" id="PR00039">
    <property type="entry name" value="HTHLYSR"/>
</dbReference>
<feature type="chain" id="PRO_5017065696" evidence="5">
    <location>
        <begin position="20"/>
        <end position="293"/>
    </location>
</feature>
<evidence type="ECO:0000313" key="7">
    <source>
        <dbReference type="EMBL" id="RBI85415.1"/>
    </source>
</evidence>
<evidence type="ECO:0000256" key="4">
    <source>
        <dbReference type="ARBA" id="ARBA00023163"/>
    </source>
</evidence>
<evidence type="ECO:0000256" key="5">
    <source>
        <dbReference type="SAM" id="SignalP"/>
    </source>
</evidence>
<feature type="signal peptide" evidence="5">
    <location>
        <begin position="1"/>
        <end position="19"/>
    </location>
</feature>
<evidence type="ECO:0000313" key="8">
    <source>
        <dbReference type="Proteomes" id="UP000253370"/>
    </source>
</evidence>
<dbReference type="InterPro" id="IPR000847">
    <property type="entry name" value="LysR_HTH_N"/>
</dbReference>
<dbReference type="RefSeq" id="WP_113288674.1">
    <property type="nucleotide sequence ID" value="NZ_QNTQ01000006.1"/>
</dbReference>
<dbReference type="InterPro" id="IPR036388">
    <property type="entry name" value="WH-like_DNA-bd_sf"/>
</dbReference>
<dbReference type="InterPro" id="IPR058163">
    <property type="entry name" value="LysR-type_TF_proteobact-type"/>
</dbReference>
<dbReference type="OrthoDB" id="7328368at2"/>
<sequence>MDWRALPPLAALRAFAAYADSGSVVAAAGALNVSHAAVSQQIRALEGHLGVALLDRAARPQRLTPEGVLLADALRRGFAEMGRAVEALTGAEAARPLQVSVTPAFAANWLMPRLARFRERHPDIDLMVNPTPALVSLDPGGIDVAVRYGTPPFAGLEAEEVIPTTTVLVAAPSLLAERPERGLAALDGLTVLQELGTSETTDWLARRGVEARRLGGLLQLPGNLMLDAARSGQGVAVTARLFVHGDLEAGRLELIHEERDGRAYHLVTRPGVLRPAARAFCAWMRREAAAQAQ</sequence>
<dbReference type="PANTHER" id="PTHR30537:SF26">
    <property type="entry name" value="GLYCINE CLEAVAGE SYSTEM TRANSCRIPTIONAL ACTIVATOR"/>
    <property type="match status" value="1"/>
</dbReference>
<evidence type="ECO:0000256" key="2">
    <source>
        <dbReference type="ARBA" id="ARBA00023015"/>
    </source>
</evidence>
<dbReference type="Pfam" id="PF00126">
    <property type="entry name" value="HTH_1"/>
    <property type="match status" value="1"/>
</dbReference>
<dbReference type="PROSITE" id="PS50931">
    <property type="entry name" value="HTH_LYSR"/>
    <property type="match status" value="1"/>
</dbReference>
<dbReference type="GO" id="GO:0003700">
    <property type="term" value="F:DNA-binding transcription factor activity"/>
    <property type="evidence" value="ECO:0007669"/>
    <property type="project" value="InterPro"/>
</dbReference>
<dbReference type="PANTHER" id="PTHR30537">
    <property type="entry name" value="HTH-TYPE TRANSCRIPTIONAL REGULATOR"/>
    <property type="match status" value="1"/>
</dbReference>
<protein>
    <submittedName>
        <fullName evidence="7">LysR family transcriptional regulator</fullName>
    </submittedName>
</protein>
<evidence type="ECO:0000256" key="1">
    <source>
        <dbReference type="ARBA" id="ARBA00009437"/>
    </source>
</evidence>
<evidence type="ECO:0000256" key="3">
    <source>
        <dbReference type="ARBA" id="ARBA00023125"/>
    </source>
</evidence>
<dbReference type="Gene3D" id="1.10.10.10">
    <property type="entry name" value="Winged helix-like DNA-binding domain superfamily/Winged helix DNA-binding domain"/>
    <property type="match status" value="1"/>
</dbReference>